<dbReference type="RefSeq" id="WP_137998022.1">
    <property type="nucleotide sequence ID" value="NZ_SJDU01000093.1"/>
</dbReference>
<keyword evidence="3" id="KW-1185">Reference proteome</keyword>
<feature type="non-terminal residue" evidence="2">
    <location>
        <position position="292"/>
    </location>
</feature>
<comment type="caution">
    <text evidence="2">The sequence shown here is derived from an EMBL/GenBank/DDBJ whole genome shotgun (WGS) entry which is preliminary data.</text>
</comment>
<evidence type="ECO:0000259" key="1">
    <source>
        <dbReference type="Pfam" id="PF04015"/>
    </source>
</evidence>
<dbReference type="EMBL" id="SJDU01000093">
    <property type="protein sequence ID" value="TKZ35486.1"/>
    <property type="molecule type" value="Genomic_DNA"/>
</dbReference>
<protein>
    <submittedName>
        <fullName evidence="2">DUF362 domain-containing protein</fullName>
    </submittedName>
</protein>
<organism evidence="2 3">
    <name type="scientific">Brachyspira catarrhinii</name>
    <dbReference type="NCBI Taxonomy" id="2528966"/>
    <lineage>
        <taxon>Bacteria</taxon>
        <taxon>Pseudomonadati</taxon>
        <taxon>Spirochaetota</taxon>
        <taxon>Spirochaetia</taxon>
        <taxon>Brachyspirales</taxon>
        <taxon>Brachyspiraceae</taxon>
        <taxon>Brachyspira</taxon>
    </lineage>
</organism>
<name>A0ABY2TTH8_9SPIR</name>
<accession>A0ABY2TTH8</accession>
<gene>
    <name evidence="2" type="ORF">EZH24_04995</name>
</gene>
<dbReference type="InterPro" id="IPR007160">
    <property type="entry name" value="DUF362"/>
</dbReference>
<evidence type="ECO:0000313" key="2">
    <source>
        <dbReference type="EMBL" id="TKZ35486.1"/>
    </source>
</evidence>
<dbReference type="Proteomes" id="UP000310168">
    <property type="component" value="Unassembled WGS sequence"/>
</dbReference>
<sequence length="292" mass="32081">MIKNENKTKVALIKCDSYDLNKVKDAINRGINLLGGIDLFIKYGDKILLKPNLLASESAEKSVTTHPIVFEAIISILQENNKEKNINKISYGDSPGIGKGISVAQKSGISEVAQRLKIEYADFDEPIGISFNEGIKEKSFTIAKPIAEADTIISLPKLKSHALTVMTGAVKNQFGCIPGFRKAEYHLKLPDFDDFSTMLLDLNKLINPKLYIMDGIMAMEGNGPRSGNPKKLNVLLLSSDAVALDYVASQIISFDYNLIPTIKMGFKLGFSNKENIEIVGDNIESVKVKALK</sequence>
<feature type="domain" description="DUF362" evidence="1">
    <location>
        <begin position="47"/>
        <end position="249"/>
    </location>
</feature>
<reference evidence="2 3" key="1">
    <citation type="journal article" date="2019" name="Anaerobe">
        <title>Brachyspira catarrhinii sp. nov., an anaerobic intestinal spirochaete isolated from vervet monkeys may have been misidentified as Brachyspira aalborgi in previous studies.</title>
        <authorList>
            <person name="Phillips N.D."/>
            <person name="La T."/>
            <person name="Hampson D.J."/>
        </authorList>
    </citation>
    <scope>NUCLEOTIDE SEQUENCE [LARGE SCALE GENOMIC DNA]</scope>
    <source>
        <strain evidence="2 3">Z12</strain>
    </source>
</reference>
<evidence type="ECO:0000313" key="3">
    <source>
        <dbReference type="Proteomes" id="UP000310168"/>
    </source>
</evidence>
<dbReference type="Pfam" id="PF04015">
    <property type="entry name" value="DUF362"/>
    <property type="match status" value="1"/>
</dbReference>
<proteinExistence type="predicted"/>